<reference evidence="3" key="1">
    <citation type="journal article" date="2019" name="Int. J. Syst. Evol. Microbiol.">
        <title>The Global Catalogue of Microorganisms (GCM) 10K type strain sequencing project: providing services to taxonomists for standard genome sequencing and annotation.</title>
        <authorList>
            <consortium name="The Broad Institute Genomics Platform"/>
            <consortium name="The Broad Institute Genome Sequencing Center for Infectious Disease"/>
            <person name="Wu L."/>
            <person name="Ma J."/>
        </authorList>
    </citation>
    <scope>NUCLEOTIDE SEQUENCE [LARGE SCALE GENOMIC DNA]</scope>
    <source>
        <strain evidence="3">KCTC 12861</strain>
    </source>
</reference>
<dbReference type="Pfam" id="PF07238">
    <property type="entry name" value="PilZ"/>
    <property type="match status" value="1"/>
</dbReference>
<evidence type="ECO:0000313" key="3">
    <source>
        <dbReference type="Proteomes" id="UP000637980"/>
    </source>
</evidence>
<sequence>MIEDISNSGCRLHINTGKLTANDIVKIQVPPRQLSFVGKVVWLRCDEAGIKFTSKPAKL</sequence>
<evidence type="ECO:0000313" key="2">
    <source>
        <dbReference type="EMBL" id="GHB21892.1"/>
    </source>
</evidence>
<protein>
    <recommendedName>
        <fullName evidence="1">PilZ domain-containing protein</fullName>
    </recommendedName>
</protein>
<dbReference type="SUPFAM" id="SSF141371">
    <property type="entry name" value="PilZ domain-like"/>
    <property type="match status" value="1"/>
</dbReference>
<proteinExistence type="predicted"/>
<keyword evidence="3" id="KW-1185">Reference proteome</keyword>
<comment type="caution">
    <text evidence="2">The sequence shown here is derived from an EMBL/GenBank/DDBJ whole genome shotgun (WGS) entry which is preliminary data.</text>
</comment>
<name>A0ABQ3E1J9_9HYPH</name>
<dbReference type="EMBL" id="BMXE01000001">
    <property type="protein sequence ID" value="GHB21892.1"/>
    <property type="molecule type" value="Genomic_DNA"/>
</dbReference>
<dbReference type="InterPro" id="IPR009875">
    <property type="entry name" value="PilZ_domain"/>
</dbReference>
<feature type="domain" description="PilZ" evidence="1">
    <location>
        <begin position="2"/>
        <end position="54"/>
    </location>
</feature>
<dbReference type="Proteomes" id="UP000637980">
    <property type="component" value="Unassembled WGS sequence"/>
</dbReference>
<organism evidence="2 3">
    <name type="scientific">Pseudovibrio japonicus</name>
    <dbReference type="NCBI Taxonomy" id="366534"/>
    <lineage>
        <taxon>Bacteria</taxon>
        <taxon>Pseudomonadati</taxon>
        <taxon>Pseudomonadota</taxon>
        <taxon>Alphaproteobacteria</taxon>
        <taxon>Hyphomicrobiales</taxon>
        <taxon>Stappiaceae</taxon>
        <taxon>Pseudovibrio</taxon>
    </lineage>
</organism>
<accession>A0ABQ3E1J9</accession>
<gene>
    <name evidence="2" type="ORF">GCM10007094_07510</name>
</gene>
<evidence type="ECO:0000259" key="1">
    <source>
        <dbReference type="Pfam" id="PF07238"/>
    </source>
</evidence>